<gene>
    <name evidence="4" type="ORF">O4U47_04280</name>
</gene>
<dbReference type="RefSeq" id="WP_270676201.1">
    <property type="nucleotide sequence ID" value="NZ_JAQFWP010000005.1"/>
</dbReference>
<evidence type="ECO:0000313" key="5">
    <source>
        <dbReference type="Proteomes" id="UP001165685"/>
    </source>
</evidence>
<sequence>MSQLQPRPDLGDPRPYTFPRHRRVRVGGGEIVALNVPGQKYASIRLVLPNGGAYESADRRGVTMLTGEALEDGVHGDNSLAPELEQHGADWVCYATWDSFVAGVDAPTTRIGDATRLFAEAVRAPALRDEDVLRRREQVLEGFWLEASRPSRLAMRAIGGQLFSGRYATPLSGAPVALQDVTPDMVRDFHRSTIAGAAGTLVVVGDLDGVDLEEMGRTVFGGAEPARRPAERAPEPAPHDLPRVLLVDRPDSVQSAIVLAQRAPSRPAIDLPRADGMSEVLGGMFTSRLNQELRERLGYTYGVGSRFDLRRDSGVFLISTQVDTPTTAPSVTASLEQIRRLQESGVTAEELEAVRQSNTVGLPVTYSNARSMAHALVEMVVHDLPEDHVDRLRAGFDALTAADLDSAAREYLDPAAMALIVVGDASRLKDPLGEAGFGEVDVRDPENLWN</sequence>
<dbReference type="PANTHER" id="PTHR11851:SF224">
    <property type="entry name" value="PROCESSING PROTEASE"/>
    <property type="match status" value="1"/>
</dbReference>
<name>A0ABT4THI0_9ACTN</name>
<evidence type="ECO:0000259" key="2">
    <source>
        <dbReference type="Pfam" id="PF00675"/>
    </source>
</evidence>
<reference evidence="4" key="1">
    <citation type="submission" date="2023-01" db="EMBL/GenBank/DDBJ databases">
        <title>Draft genome sequence of Nocardiopsis sp. LSu2-4 isolated from halophytes.</title>
        <authorList>
            <person name="Duangmal K."/>
            <person name="Chantavorakit T."/>
        </authorList>
    </citation>
    <scope>NUCLEOTIDE SEQUENCE</scope>
    <source>
        <strain evidence="4">LSu2-4</strain>
    </source>
</reference>
<organism evidence="4 5">
    <name type="scientific">Nocardiopsis suaedae</name>
    <dbReference type="NCBI Taxonomy" id="3018444"/>
    <lineage>
        <taxon>Bacteria</taxon>
        <taxon>Bacillati</taxon>
        <taxon>Actinomycetota</taxon>
        <taxon>Actinomycetes</taxon>
        <taxon>Streptosporangiales</taxon>
        <taxon>Nocardiopsidaceae</taxon>
        <taxon>Nocardiopsis</taxon>
    </lineage>
</organism>
<dbReference type="InterPro" id="IPR050361">
    <property type="entry name" value="MPP/UQCRC_Complex"/>
</dbReference>
<proteinExistence type="predicted"/>
<dbReference type="Proteomes" id="UP001165685">
    <property type="component" value="Unassembled WGS sequence"/>
</dbReference>
<dbReference type="InterPro" id="IPR011765">
    <property type="entry name" value="Pept_M16_N"/>
</dbReference>
<evidence type="ECO:0000256" key="1">
    <source>
        <dbReference type="SAM" id="MobiDB-lite"/>
    </source>
</evidence>
<keyword evidence="5" id="KW-1185">Reference proteome</keyword>
<dbReference type="Pfam" id="PF05193">
    <property type="entry name" value="Peptidase_M16_C"/>
    <property type="match status" value="1"/>
</dbReference>
<feature type="domain" description="Peptidase M16 N-terminal" evidence="2">
    <location>
        <begin position="32"/>
        <end position="141"/>
    </location>
</feature>
<dbReference type="Gene3D" id="3.30.830.10">
    <property type="entry name" value="Metalloenzyme, LuxS/M16 peptidase-like"/>
    <property type="match status" value="2"/>
</dbReference>
<dbReference type="EMBL" id="JAQFWP010000005">
    <property type="protein sequence ID" value="MDA2803719.1"/>
    <property type="molecule type" value="Genomic_DNA"/>
</dbReference>
<accession>A0ABT4THI0</accession>
<dbReference type="InterPro" id="IPR011249">
    <property type="entry name" value="Metalloenz_LuxS/M16"/>
</dbReference>
<dbReference type="SUPFAM" id="SSF63411">
    <property type="entry name" value="LuxS/MPP-like metallohydrolase"/>
    <property type="match status" value="2"/>
</dbReference>
<dbReference type="InterPro" id="IPR007863">
    <property type="entry name" value="Peptidase_M16_C"/>
</dbReference>
<dbReference type="PANTHER" id="PTHR11851">
    <property type="entry name" value="METALLOPROTEASE"/>
    <property type="match status" value="1"/>
</dbReference>
<dbReference type="Pfam" id="PF00675">
    <property type="entry name" value="Peptidase_M16"/>
    <property type="match status" value="1"/>
</dbReference>
<feature type="domain" description="Peptidase M16 C-terminal" evidence="3">
    <location>
        <begin position="180"/>
        <end position="357"/>
    </location>
</feature>
<feature type="compositionally biased region" description="Basic and acidic residues" evidence="1">
    <location>
        <begin position="225"/>
        <end position="241"/>
    </location>
</feature>
<protein>
    <submittedName>
        <fullName evidence="4">Pitrilysin family protein</fullName>
    </submittedName>
</protein>
<evidence type="ECO:0000259" key="3">
    <source>
        <dbReference type="Pfam" id="PF05193"/>
    </source>
</evidence>
<comment type="caution">
    <text evidence="4">The sequence shown here is derived from an EMBL/GenBank/DDBJ whole genome shotgun (WGS) entry which is preliminary data.</text>
</comment>
<evidence type="ECO:0000313" key="4">
    <source>
        <dbReference type="EMBL" id="MDA2803719.1"/>
    </source>
</evidence>
<feature type="region of interest" description="Disordered" evidence="1">
    <location>
        <begin position="221"/>
        <end position="241"/>
    </location>
</feature>